<evidence type="ECO:0000313" key="2">
    <source>
        <dbReference type="Proteomes" id="UP001056120"/>
    </source>
</evidence>
<evidence type="ECO:0000313" key="1">
    <source>
        <dbReference type="EMBL" id="KAI3805832.1"/>
    </source>
</evidence>
<dbReference type="Proteomes" id="UP001056120">
    <property type="component" value="Linkage Group LG08"/>
</dbReference>
<protein>
    <submittedName>
        <fullName evidence="1">Uncharacterized protein</fullName>
    </submittedName>
</protein>
<accession>A0ACB9IDE0</accession>
<reference evidence="2" key="1">
    <citation type="journal article" date="2022" name="Mol. Ecol. Resour.">
        <title>The genomes of chicory, endive, great burdock and yacon provide insights into Asteraceae palaeo-polyploidization history and plant inulin production.</title>
        <authorList>
            <person name="Fan W."/>
            <person name="Wang S."/>
            <person name="Wang H."/>
            <person name="Wang A."/>
            <person name="Jiang F."/>
            <person name="Liu H."/>
            <person name="Zhao H."/>
            <person name="Xu D."/>
            <person name="Zhang Y."/>
        </authorList>
    </citation>
    <scope>NUCLEOTIDE SEQUENCE [LARGE SCALE GENOMIC DNA]</scope>
    <source>
        <strain evidence="2">cv. Yunnan</strain>
    </source>
</reference>
<keyword evidence="2" id="KW-1185">Reference proteome</keyword>
<gene>
    <name evidence="1" type="ORF">L1987_21719</name>
</gene>
<sequence>MESSSSNRIKAIQELTNGQIVTNKLHAMLGRPEKIESDLKLENGVVVQILRMFDNTRSILRSSNLNEILHNPTSDVRSSSSWPEDFGESIEVTKNEKTKKGCYKRRKDASTIVKVTSALFDDGYAWRKYGQKVILNSKHQRNYYRCTYKFEQGCQATKQIQKIDDEPSKYKITYCGRHSCNNLQRAPQMIMESPNPGDSSILISFKTSTHFENDKVDTCFPLIKHTPKEGFSSLGHLKHEEVSSSNHHTPWDPIIGPSQVPQEPMSMMSYRLDHEDIVSPGVFSSTCSTHNYEINDMTKNHDYDDFLFSWYP</sequence>
<organism evidence="1 2">
    <name type="scientific">Smallanthus sonchifolius</name>
    <dbReference type="NCBI Taxonomy" id="185202"/>
    <lineage>
        <taxon>Eukaryota</taxon>
        <taxon>Viridiplantae</taxon>
        <taxon>Streptophyta</taxon>
        <taxon>Embryophyta</taxon>
        <taxon>Tracheophyta</taxon>
        <taxon>Spermatophyta</taxon>
        <taxon>Magnoliopsida</taxon>
        <taxon>eudicotyledons</taxon>
        <taxon>Gunneridae</taxon>
        <taxon>Pentapetalae</taxon>
        <taxon>asterids</taxon>
        <taxon>campanulids</taxon>
        <taxon>Asterales</taxon>
        <taxon>Asteraceae</taxon>
        <taxon>Asteroideae</taxon>
        <taxon>Heliantheae alliance</taxon>
        <taxon>Millerieae</taxon>
        <taxon>Smallanthus</taxon>
    </lineage>
</organism>
<dbReference type="EMBL" id="CM042025">
    <property type="protein sequence ID" value="KAI3805832.1"/>
    <property type="molecule type" value="Genomic_DNA"/>
</dbReference>
<reference evidence="1 2" key="2">
    <citation type="journal article" date="2022" name="Mol. Ecol. Resour.">
        <title>The genomes of chicory, endive, great burdock and yacon provide insights into Asteraceae paleo-polyploidization history and plant inulin production.</title>
        <authorList>
            <person name="Fan W."/>
            <person name="Wang S."/>
            <person name="Wang H."/>
            <person name="Wang A."/>
            <person name="Jiang F."/>
            <person name="Liu H."/>
            <person name="Zhao H."/>
            <person name="Xu D."/>
            <person name="Zhang Y."/>
        </authorList>
    </citation>
    <scope>NUCLEOTIDE SEQUENCE [LARGE SCALE GENOMIC DNA]</scope>
    <source>
        <strain evidence="2">cv. Yunnan</strain>
        <tissue evidence="1">Leaves</tissue>
    </source>
</reference>
<comment type="caution">
    <text evidence="1">The sequence shown here is derived from an EMBL/GenBank/DDBJ whole genome shotgun (WGS) entry which is preliminary data.</text>
</comment>
<name>A0ACB9IDE0_9ASTR</name>
<proteinExistence type="predicted"/>